<feature type="region of interest" description="Disordered" evidence="1">
    <location>
        <begin position="1205"/>
        <end position="1267"/>
    </location>
</feature>
<feature type="compositionally biased region" description="Basic and acidic residues" evidence="1">
    <location>
        <begin position="688"/>
        <end position="707"/>
    </location>
</feature>
<feature type="compositionally biased region" description="Basic and acidic residues" evidence="1">
    <location>
        <begin position="1167"/>
        <end position="1180"/>
    </location>
</feature>
<feature type="compositionally biased region" description="Basic and acidic residues" evidence="1">
    <location>
        <begin position="669"/>
        <end position="681"/>
    </location>
</feature>
<evidence type="ECO:0000313" key="3">
    <source>
        <dbReference type="Proteomes" id="UP001459277"/>
    </source>
</evidence>
<dbReference type="Proteomes" id="UP001459277">
    <property type="component" value="Unassembled WGS sequence"/>
</dbReference>
<organism evidence="2 3">
    <name type="scientific">Lithocarpus litseifolius</name>
    <dbReference type="NCBI Taxonomy" id="425828"/>
    <lineage>
        <taxon>Eukaryota</taxon>
        <taxon>Viridiplantae</taxon>
        <taxon>Streptophyta</taxon>
        <taxon>Embryophyta</taxon>
        <taxon>Tracheophyta</taxon>
        <taxon>Spermatophyta</taxon>
        <taxon>Magnoliopsida</taxon>
        <taxon>eudicotyledons</taxon>
        <taxon>Gunneridae</taxon>
        <taxon>Pentapetalae</taxon>
        <taxon>rosids</taxon>
        <taxon>fabids</taxon>
        <taxon>Fagales</taxon>
        <taxon>Fagaceae</taxon>
        <taxon>Lithocarpus</taxon>
    </lineage>
</organism>
<feature type="region of interest" description="Disordered" evidence="1">
    <location>
        <begin position="1296"/>
        <end position="1316"/>
    </location>
</feature>
<keyword evidence="3" id="KW-1185">Reference proteome</keyword>
<feature type="compositionally biased region" description="Basic and acidic residues" evidence="1">
    <location>
        <begin position="1222"/>
        <end position="1243"/>
    </location>
</feature>
<dbReference type="EMBL" id="JAZDWU010000005">
    <property type="protein sequence ID" value="KAL0002961.1"/>
    <property type="molecule type" value="Genomic_DNA"/>
</dbReference>
<feature type="compositionally biased region" description="Basic and acidic residues" evidence="1">
    <location>
        <begin position="1"/>
        <end position="10"/>
    </location>
</feature>
<feature type="region of interest" description="Disordered" evidence="1">
    <location>
        <begin position="1150"/>
        <end position="1190"/>
    </location>
</feature>
<protein>
    <submittedName>
        <fullName evidence="2">Uncharacterized protein</fullName>
    </submittedName>
</protein>
<reference evidence="2 3" key="1">
    <citation type="submission" date="2024-01" db="EMBL/GenBank/DDBJ databases">
        <title>A telomere-to-telomere, gap-free genome of sweet tea (Lithocarpus litseifolius).</title>
        <authorList>
            <person name="Zhou J."/>
        </authorList>
    </citation>
    <scope>NUCLEOTIDE SEQUENCE [LARGE SCALE GENOMIC DNA]</scope>
    <source>
        <strain evidence="2">Zhou-2022a</strain>
        <tissue evidence="2">Leaf</tissue>
    </source>
</reference>
<feature type="region of interest" description="Disordered" evidence="1">
    <location>
        <begin position="1005"/>
        <end position="1036"/>
    </location>
</feature>
<accession>A0AAW2D2R6</accession>
<evidence type="ECO:0000256" key="1">
    <source>
        <dbReference type="SAM" id="MobiDB-lite"/>
    </source>
</evidence>
<feature type="compositionally biased region" description="Polar residues" evidence="1">
    <location>
        <begin position="96"/>
        <end position="111"/>
    </location>
</feature>
<feature type="compositionally biased region" description="Polar residues" evidence="1">
    <location>
        <begin position="57"/>
        <end position="86"/>
    </location>
</feature>
<feature type="region of interest" description="Disordered" evidence="1">
    <location>
        <begin position="617"/>
        <end position="647"/>
    </location>
</feature>
<evidence type="ECO:0000313" key="2">
    <source>
        <dbReference type="EMBL" id="KAL0002961.1"/>
    </source>
</evidence>
<feature type="region of interest" description="Disordered" evidence="1">
    <location>
        <begin position="669"/>
        <end position="717"/>
    </location>
</feature>
<comment type="caution">
    <text evidence="2">The sequence shown here is derived from an EMBL/GenBank/DDBJ whole genome shotgun (WGS) entry which is preliminary data.</text>
</comment>
<proteinExistence type="predicted"/>
<dbReference type="PANTHER" id="PTHR34536:SF4">
    <property type="entry name" value="BTZ DOMAIN-CONTAINING PROTEIN"/>
    <property type="match status" value="1"/>
</dbReference>
<gene>
    <name evidence="2" type="ORF">SO802_016742</name>
</gene>
<name>A0AAW2D2R6_9ROSI</name>
<feature type="region of interest" description="Disordered" evidence="1">
    <location>
        <begin position="1079"/>
        <end position="1132"/>
    </location>
</feature>
<sequence>MPVSGDKETGVKPISRQSSDYIAGVPIKKRRFPLYRPPSPPPEEPSAVPAENDSLKQEQSSPSQRSAISNASVVTSSGISDASNKPVSEEYKGSSDVMSVTVVQSNPNYSTVKVEEPSKTHSGSLDDMESKDKLVAAEKSASLVTLGESKLQSSPNEALALKLGKEIYSKEKVEGKCKAEIPIVAGNTDLTLGLKEHAFPALTGQIHNARGQNQDSLEPGSLNLSLSKGNNSIQCNKDEVESKNGARQCGNRANWDLNTTMDAWEGSASEAAAVGQVSAGGFNTTDGTHDIKPLLCTTGTIGTVILSKQKNLVASENIAKLTSSKLPSQQLRLFGIDPLHLGLSPSSLQQQVSPEPSLSSKEDSGRIFSNIILQRSVVPRGNLNRVNYRTVKSEPFDESNKLENRTIIASNLGLLDNRTVKRELAEQFSIDKVSNISAMRVVDPTSIKMEPVHRGNVEAPNTLDGTSRQVDKQVLLGLSDHSSATAIPESALLSCPTGEPSCSTELTIATDVGNHVEQSTYTKEAHINGEVVPQEACERVQQVASETAAISVGHEGIESSTSCMMGTVRAEDGNADGPEQCRLKSINEQPPDMRGSEGCVSDEEKINISADMLEEEVSYGSDYESDGNHPLPKAMDTEQGGEEDYEDGEVREPLLQTAVEDPICEKQEVEHVDHGDSDNNKMDIVGQHGDDHPSSSHVEEKDAKTEDPGETNNKASSDCVDTLKEVYDNGDTNLTCLQESLTDEKPATGADIKRPITAIRRNSLDQSGSTDFPEEQEAELSLERTTEGMQATTSTFTFTHGLDDNVNNFDLVEENDTTLTMMEASASGDDAAKDVNSGGNRSRIINLARASNLSPPGKTRYISDRSLASLPGRERFLDVPLEGDKFYPRGRDELYIDGSHKFSRERHQDQSPRNSRLNFVRGRGRITGRLDPLRRDWDSDREFASEFYNGPSEFHFPRNKYASAVVDADLEYNSYNIAPDGAFIGTGRGGRKHLDDEGAMFRHMSSRGRSPGGRNGLAARGGPQIIHRGPRMSENGSEVVGLRHSEKFMSVFPDDNMDPMFTRPQPAYEGVDAHFGRGGRNFSSVPRRGLPQIHSKSPMRSRSRSPVQWSSPRRRSQDGFGGHPELPHRRSPIYRVERMRSPDRPCFPREIMVRRNGSPPYMSRPSNDLRDINSGRDHSHPRSVIPNRSSSGRILYRNRRFDDIDPRERTDGDEFFGGPMHARHELGVDPNGDERRRFGERRGPVRSFRQPYNGANGENFHLNSEDGPRPFRFCPEDNPEFHERGNLRDREFDRRIKNRPGNAPRRTRSIEEQEANFRQPWHDAGFDEISRVKRKRDFRCEI</sequence>
<feature type="region of interest" description="Disordered" evidence="1">
    <location>
        <begin position="1"/>
        <end position="128"/>
    </location>
</feature>
<feature type="compositionally biased region" description="Pro residues" evidence="1">
    <location>
        <begin position="35"/>
        <end position="44"/>
    </location>
</feature>
<dbReference type="PANTHER" id="PTHR34536">
    <property type="entry name" value="DENTIN SIALOPHOSPHOPROTEIN-LIKE PROTEIN"/>
    <property type="match status" value="1"/>
</dbReference>